<accession>T1F0U9</accession>
<keyword evidence="5" id="KW-1185">Reference proteome</keyword>
<dbReference type="RefSeq" id="XP_009012801.1">
    <property type="nucleotide sequence ID" value="XM_009014553.1"/>
</dbReference>
<dbReference type="AlphaFoldDB" id="T1F0U9"/>
<feature type="compositionally biased region" description="Low complexity" evidence="1">
    <location>
        <begin position="1"/>
        <end position="20"/>
    </location>
</feature>
<evidence type="ECO:0000313" key="4">
    <source>
        <dbReference type="EnsemblMetazoa" id="HelroP168685"/>
    </source>
</evidence>
<dbReference type="EMBL" id="AMQM01003057">
    <property type="status" value="NOT_ANNOTATED_CDS"/>
    <property type="molecule type" value="Genomic_DNA"/>
</dbReference>
<sequence>MNDRNQANNNPDMDNNANRENNFDDSTIDDNNAKNSSSKVTDNDTTTKNHNSSSDSNTIFKIKRSEISPSSTQSRVAFKPGVFMPNSTKTPRFVPKYKIGPKNVISIFADSAFSDRPENISCSSKNSETEFVKSPNRLPRTPFTTQRNKNDQPKNKSEQIDISIQKPVFGYRNQEIHYKRDALLDRLCPCIESNGAKTAVILMVLMLCFGVIAICIGVGVHFAVIYGMNPQMVVPSNINFIPEIQHVNHSSSSSSRSNHSISKKVTNITPITESHDNYNISTTTATTTTTTATTTTTTTTTTSSSTSISHVTTTEATSEATKNAVNTTTSTTNNNNNNDTDNNNN</sequence>
<feature type="region of interest" description="Disordered" evidence="1">
    <location>
        <begin position="287"/>
        <end position="345"/>
    </location>
</feature>
<dbReference type="GeneID" id="20202449"/>
<feature type="region of interest" description="Disordered" evidence="1">
    <location>
        <begin position="1"/>
        <end position="73"/>
    </location>
</feature>
<feature type="compositionally biased region" description="Low complexity" evidence="1">
    <location>
        <begin position="287"/>
        <end position="314"/>
    </location>
</feature>
<keyword evidence="2" id="KW-0472">Membrane</keyword>
<feature type="compositionally biased region" description="Polar residues" evidence="1">
    <location>
        <begin position="315"/>
        <end position="325"/>
    </location>
</feature>
<evidence type="ECO:0000256" key="2">
    <source>
        <dbReference type="SAM" id="Phobius"/>
    </source>
</evidence>
<keyword evidence="2" id="KW-0812">Transmembrane</keyword>
<dbReference type="CTD" id="20202449"/>
<dbReference type="HOGENOM" id="CLU_804809_0_0_1"/>
<reference evidence="5" key="1">
    <citation type="submission" date="2012-12" db="EMBL/GenBank/DDBJ databases">
        <authorList>
            <person name="Hellsten U."/>
            <person name="Grimwood J."/>
            <person name="Chapman J.A."/>
            <person name="Shapiro H."/>
            <person name="Aerts A."/>
            <person name="Otillar R.P."/>
            <person name="Terry A.Y."/>
            <person name="Boore J.L."/>
            <person name="Simakov O."/>
            <person name="Marletaz F."/>
            <person name="Cho S.-J."/>
            <person name="Edsinger-Gonzales E."/>
            <person name="Havlak P."/>
            <person name="Kuo D.-H."/>
            <person name="Larsson T."/>
            <person name="Lv J."/>
            <person name="Arendt D."/>
            <person name="Savage R."/>
            <person name="Osoegawa K."/>
            <person name="de Jong P."/>
            <person name="Lindberg D.R."/>
            <person name="Seaver E.C."/>
            <person name="Weisblat D.A."/>
            <person name="Putnam N.H."/>
            <person name="Grigoriev I.V."/>
            <person name="Rokhsar D.S."/>
        </authorList>
    </citation>
    <scope>NUCLEOTIDE SEQUENCE</scope>
</reference>
<reference evidence="4" key="3">
    <citation type="submission" date="2015-06" db="UniProtKB">
        <authorList>
            <consortium name="EnsemblMetazoa"/>
        </authorList>
    </citation>
    <scope>IDENTIFICATION</scope>
</reference>
<feature type="compositionally biased region" description="Low complexity" evidence="1">
    <location>
        <begin position="326"/>
        <end position="345"/>
    </location>
</feature>
<gene>
    <name evidence="4" type="primary">20202449</name>
    <name evidence="3" type="ORF">HELRODRAFT_168685</name>
</gene>
<feature type="region of interest" description="Disordered" evidence="1">
    <location>
        <begin position="117"/>
        <end position="159"/>
    </location>
</feature>
<feature type="compositionally biased region" description="Basic and acidic residues" evidence="1">
    <location>
        <begin position="148"/>
        <end position="159"/>
    </location>
</feature>
<evidence type="ECO:0000313" key="3">
    <source>
        <dbReference type="EMBL" id="ESO08779.1"/>
    </source>
</evidence>
<reference evidence="3 5" key="2">
    <citation type="journal article" date="2013" name="Nature">
        <title>Insights into bilaterian evolution from three spiralian genomes.</title>
        <authorList>
            <person name="Simakov O."/>
            <person name="Marletaz F."/>
            <person name="Cho S.J."/>
            <person name="Edsinger-Gonzales E."/>
            <person name="Havlak P."/>
            <person name="Hellsten U."/>
            <person name="Kuo D.H."/>
            <person name="Larsson T."/>
            <person name="Lv J."/>
            <person name="Arendt D."/>
            <person name="Savage R."/>
            <person name="Osoegawa K."/>
            <person name="de Jong P."/>
            <person name="Grimwood J."/>
            <person name="Chapman J.A."/>
            <person name="Shapiro H."/>
            <person name="Aerts A."/>
            <person name="Otillar R.P."/>
            <person name="Terry A.Y."/>
            <person name="Boore J.L."/>
            <person name="Grigoriev I.V."/>
            <person name="Lindberg D.R."/>
            <person name="Seaver E.C."/>
            <person name="Weisblat D.A."/>
            <person name="Putnam N.H."/>
            <person name="Rokhsar D.S."/>
        </authorList>
    </citation>
    <scope>NUCLEOTIDE SEQUENCE</scope>
</reference>
<dbReference type="EMBL" id="KB096023">
    <property type="protein sequence ID" value="ESO08779.1"/>
    <property type="molecule type" value="Genomic_DNA"/>
</dbReference>
<evidence type="ECO:0000256" key="1">
    <source>
        <dbReference type="SAM" id="MobiDB-lite"/>
    </source>
</evidence>
<dbReference type="STRING" id="6412.T1F0U9"/>
<keyword evidence="2" id="KW-1133">Transmembrane helix</keyword>
<proteinExistence type="predicted"/>
<feature type="compositionally biased region" description="Polar residues" evidence="1">
    <location>
        <begin position="29"/>
        <end position="40"/>
    </location>
</feature>
<evidence type="ECO:0000313" key="5">
    <source>
        <dbReference type="Proteomes" id="UP000015101"/>
    </source>
</evidence>
<name>T1F0U9_HELRO</name>
<dbReference type="KEGG" id="hro:HELRODRAFT_168685"/>
<feature type="compositionally biased region" description="Polar residues" evidence="1">
    <location>
        <begin position="48"/>
        <end position="59"/>
    </location>
</feature>
<dbReference type="EnsemblMetazoa" id="HelroT168685">
    <property type="protein sequence ID" value="HelroP168685"/>
    <property type="gene ID" value="HelroG168685"/>
</dbReference>
<organism evidence="4 5">
    <name type="scientific">Helobdella robusta</name>
    <name type="common">Californian leech</name>
    <dbReference type="NCBI Taxonomy" id="6412"/>
    <lineage>
        <taxon>Eukaryota</taxon>
        <taxon>Metazoa</taxon>
        <taxon>Spiralia</taxon>
        <taxon>Lophotrochozoa</taxon>
        <taxon>Annelida</taxon>
        <taxon>Clitellata</taxon>
        <taxon>Hirudinea</taxon>
        <taxon>Rhynchobdellida</taxon>
        <taxon>Glossiphoniidae</taxon>
        <taxon>Helobdella</taxon>
    </lineage>
</organism>
<feature type="transmembrane region" description="Helical" evidence="2">
    <location>
        <begin position="199"/>
        <end position="226"/>
    </location>
</feature>
<dbReference type="InParanoid" id="T1F0U9"/>
<protein>
    <submittedName>
        <fullName evidence="3 4">Uncharacterized protein</fullName>
    </submittedName>
</protein>
<dbReference type="Proteomes" id="UP000015101">
    <property type="component" value="Unassembled WGS sequence"/>
</dbReference>